<dbReference type="PANTHER" id="PTHR33908">
    <property type="entry name" value="MANNOSYLTRANSFERASE YKCB-RELATED"/>
    <property type="match status" value="1"/>
</dbReference>
<keyword evidence="7 8" id="KW-0472">Membrane</keyword>
<feature type="transmembrane region" description="Helical" evidence="8">
    <location>
        <begin position="137"/>
        <end position="153"/>
    </location>
</feature>
<feature type="transmembrane region" description="Helical" evidence="8">
    <location>
        <begin position="159"/>
        <end position="190"/>
    </location>
</feature>
<evidence type="ECO:0000256" key="2">
    <source>
        <dbReference type="ARBA" id="ARBA00022475"/>
    </source>
</evidence>
<feature type="transmembrane region" description="Helical" evidence="8">
    <location>
        <begin position="81"/>
        <end position="101"/>
    </location>
</feature>
<dbReference type="InterPro" id="IPR050297">
    <property type="entry name" value="LipidA_mod_glycosyltrf_83"/>
</dbReference>
<evidence type="ECO:0000256" key="8">
    <source>
        <dbReference type="SAM" id="Phobius"/>
    </source>
</evidence>
<evidence type="ECO:0000256" key="3">
    <source>
        <dbReference type="ARBA" id="ARBA00022676"/>
    </source>
</evidence>
<keyword evidence="3" id="KW-0328">Glycosyltransferase</keyword>
<evidence type="ECO:0000313" key="11">
    <source>
        <dbReference type="Proteomes" id="UP000278351"/>
    </source>
</evidence>
<evidence type="ECO:0000313" key="10">
    <source>
        <dbReference type="EMBL" id="RPE05403.1"/>
    </source>
</evidence>
<proteinExistence type="predicted"/>
<name>A0A3N4P9S1_9BACT</name>
<dbReference type="InterPro" id="IPR038731">
    <property type="entry name" value="RgtA/B/C-like"/>
</dbReference>
<dbReference type="Proteomes" id="UP000278351">
    <property type="component" value="Unassembled WGS sequence"/>
</dbReference>
<evidence type="ECO:0000256" key="7">
    <source>
        <dbReference type="ARBA" id="ARBA00023136"/>
    </source>
</evidence>
<dbReference type="RefSeq" id="WP_123849047.1">
    <property type="nucleotide sequence ID" value="NZ_RPDH01000003.1"/>
</dbReference>
<feature type="transmembrane region" description="Helical" evidence="8">
    <location>
        <begin position="202"/>
        <end position="222"/>
    </location>
</feature>
<dbReference type="PANTHER" id="PTHR33908:SF11">
    <property type="entry name" value="MEMBRANE PROTEIN"/>
    <property type="match status" value="1"/>
</dbReference>
<evidence type="ECO:0000256" key="6">
    <source>
        <dbReference type="ARBA" id="ARBA00022989"/>
    </source>
</evidence>
<evidence type="ECO:0000256" key="5">
    <source>
        <dbReference type="ARBA" id="ARBA00022692"/>
    </source>
</evidence>
<dbReference type="AlphaFoldDB" id="A0A3N4P9S1"/>
<feature type="transmembrane region" description="Helical" evidence="8">
    <location>
        <begin position="20"/>
        <end position="40"/>
    </location>
</feature>
<accession>A0A3N4P9S1</accession>
<keyword evidence="2" id="KW-1003">Cell membrane</keyword>
<organism evidence="10 11">
    <name type="scientific">Chitinophaga lutea</name>
    <dbReference type="NCBI Taxonomy" id="2488634"/>
    <lineage>
        <taxon>Bacteria</taxon>
        <taxon>Pseudomonadati</taxon>
        <taxon>Bacteroidota</taxon>
        <taxon>Chitinophagia</taxon>
        <taxon>Chitinophagales</taxon>
        <taxon>Chitinophagaceae</taxon>
        <taxon>Chitinophaga</taxon>
    </lineage>
</organism>
<keyword evidence="4" id="KW-0808">Transferase</keyword>
<feature type="transmembrane region" description="Helical" evidence="8">
    <location>
        <begin position="290"/>
        <end position="310"/>
    </location>
</feature>
<feature type="transmembrane region" description="Helical" evidence="8">
    <location>
        <begin position="316"/>
        <end position="332"/>
    </location>
</feature>
<reference evidence="10 11" key="1">
    <citation type="submission" date="2018-11" db="EMBL/GenBank/DDBJ databases">
        <title>Chitinophaga lutea sp.nov., isolate from arsenic contaminated soil.</title>
        <authorList>
            <person name="Zong Y."/>
        </authorList>
    </citation>
    <scope>NUCLEOTIDE SEQUENCE [LARGE SCALE GENOMIC DNA]</scope>
    <source>
        <strain evidence="10 11">ZY74</strain>
    </source>
</reference>
<feature type="transmembrane region" description="Helical" evidence="8">
    <location>
        <begin position="113"/>
        <end position="130"/>
    </location>
</feature>
<keyword evidence="6 8" id="KW-1133">Transmembrane helix</keyword>
<feature type="transmembrane region" description="Helical" evidence="8">
    <location>
        <begin position="248"/>
        <end position="270"/>
    </location>
</feature>
<sequence length="504" mass="57581">MSGSGFSTQLSHAKGIGNAIWAAVIIITALRLAFIWQMGLMPQDAYYHLYGEYPALSYFDHPSAIAWVLQAATSIFGKKVFAIKLADTVVTLGTLLVFYRLSLHVLSRAGSRNALLLLYSTLMVTILSLVSTPDTPLLLFWALSLLCLYRAIFLERKWYWLWTGIAMGLAFNSKYTALFLPFGMMLYLVLSRPHRPLLLSPWPWLSLCGFGVVSLPVVIWNVQHGFASFRFQSSARVSSGLQLNPLDVLGVIGHQAAILMPVLLFALVYFIYRMVRKYRWHIGRLPSPQLFLLCFFLPVFLGFFIISPVYWVKLNWMMPAYVSGIIWVAVWFREKYLRWQWICSLVVHLALAVEIIWYPVPVNSDDVWVGWDGLAVQAGTLERQYPGDFIFSADDYKTSAVLTFYLDSLVYSRNVLGMPALQFDYIREDVQALAGRNAIFINSVPDNTGFKDEQAFTEVLRRYFSTVSSLPPIVIRKGDRVLRTFLVYRCTDYRPPVKQKIPFQ</sequence>
<evidence type="ECO:0000256" key="4">
    <source>
        <dbReference type="ARBA" id="ARBA00022679"/>
    </source>
</evidence>
<dbReference type="GO" id="GO:0009103">
    <property type="term" value="P:lipopolysaccharide biosynthetic process"/>
    <property type="evidence" value="ECO:0007669"/>
    <property type="project" value="UniProtKB-ARBA"/>
</dbReference>
<keyword evidence="11" id="KW-1185">Reference proteome</keyword>
<feature type="domain" description="Glycosyltransferase RgtA/B/C/D-like" evidence="9">
    <location>
        <begin position="60"/>
        <end position="220"/>
    </location>
</feature>
<gene>
    <name evidence="10" type="ORF">EGT74_23750</name>
</gene>
<dbReference type="Pfam" id="PF13231">
    <property type="entry name" value="PMT_2"/>
    <property type="match status" value="1"/>
</dbReference>
<protein>
    <recommendedName>
        <fullName evidence="9">Glycosyltransferase RgtA/B/C/D-like domain-containing protein</fullName>
    </recommendedName>
</protein>
<comment type="subcellular location">
    <subcellularLocation>
        <location evidence="1">Cell membrane</location>
        <topology evidence="1">Multi-pass membrane protein</topology>
    </subcellularLocation>
</comment>
<evidence type="ECO:0000256" key="1">
    <source>
        <dbReference type="ARBA" id="ARBA00004651"/>
    </source>
</evidence>
<dbReference type="GO" id="GO:0016763">
    <property type="term" value="F:pentosyltransferase activity"/>
    <property type="evidence" value="ECO:0007669"/>
    <property type="project" value="TreeGrafter"/>
</dbReference>
<keyword evidence="5 8" id="KW-0812">Transmembrane</keyword>
<dbReference type="EMBL" id="RPDH01000003">
    <property type="protein sequence ID" value="RPE05403.1"/>
    <property type="molecule type" value="Genomic_DNA"/>
</dbReference>
<dbReference type="OrthoDB" id="9813729at2"/>
<evidence type="ECO:0000259" key="9">
    <source>
        <dbReference type="Pfam" id="PF13231"/>
    </source>
</evidence>
<comment type="caution">
    <text evidence="10">The sequence shown here is derived from an EMBL/GenBank/DDBJ whole genome shotgun (WGS) entry which is preliminary data.</text>
</comment>
<dbReference type="GO" id="GO:0005886">
    <property type="term" value="C:plasma membrane"/>
    <property type="evidence" value="ECO:0007669"/>
    <property type="project" value="UniProtKB-SubCell"/>
</dbReference>